<dbReference type="Pfam" id="PF21355">
    <property type="entry name" value="TRAF-mep_MATH"/>
    <property type="match status" value="1"/>
</dbReference>
<dbReference type="GO" id="GO:0043122">
    <property type="term" value="P:regulation of canonical NF-kappaB signal transduction"/>
    <property type="evidence" value="ECO:0007669"/>
    <property type="project" value="TreeGrafter"/>
</dbReference>
<feature type="domain" description="MATH" evidence="2">
    <location>
        <begin position="326"/>
        <end position="427"/>
    </location>
</feature>
<dbReference type="PROSITE" id="PS50144">
    <property type="entry name" value="MATH"/>
    <property type="match status" value="1"/>
</dbReference>
<evidence type="ECO:0000313" key="3">
    <source>
        <dbReference type="EnsemblMetazoa" id="Aqu2.1.15144_001"/>
    </source>
</evidence>
<dbReference type="PANTHER" id="PTHR10131">
    <property type="entry name" value="TNF RECEPTOR ASSOCIATED FACTOR"/>
    <property type="match status" value="1"/>
</dbReference>
<dbReference type="AlphaFoldDB" id="A0A1X7TJV3"/>
<dbReference type="Pfam" id="PF22486">
    <property type="entry name" value="MATH_2"/>
    <property type="match status" value="1"/>
</dbReference>
<keyword evidence="1" id="KW-0175">Coiled coil</keyword>
<dbReference type="PANTHER" id="PTHR10131:SF152">
    <property type="entry name" value="TNF RECEPTOR-ASSOCIATED FACTOR 6"/>
    <property type="match status" value="1"/>
</dbReference>
<feature type="coiled-coil region" evidence="1">
    <location>
        <begin position="31"/>
        <end position="58"/>
    </location>
</feature>
<dbReference type="EnsemblMetazoa" id="Aqu2.1.15144_001">
    <property type="protein sequence ID" value="Aqu2.1.15144_001"/>
    <property type="gene ID" value="Aqu2.1.15144"/>
</dbReference>
<sequence>EYISAMYTSRGMLEQLLISTSIQLMYREEQDKEDSREIRALKERIELLNKQLSLFQDLSEKKEDYPLEEEETPQTGKSQMLEDMITEKMKQEIQEKDSLIAKKMKEISELRKALKDNTEEIKNKDAKISADGVELISFKEKLAEKQTIIRGYQTEVNIWIPTLNFLDDTMYTPPVDIIMMPFDVHVYNKLDEDRYSRAFYTHTKGYKMCLCVQYDDTKKSSNLHAHLMVGDYDDDLQWPFRGTLMTEILHRKTRTFHYLADIVFDDDKFCGRVWNGVPTETGMASSIVGEGIPFAEVVQEPFIEYLGNNGMVIFQTSAVISPPPIKEEMLFEINGFSHHKKSNSELISKEFYSAKGYKFVLMVYPNGRSHFQGRSISIFAHISMGHYDNELPFPFRGKIIVQIVNRLDNLRYHVEKTIEFTNKTDPE</sequence>
<name>A0A1X7TJV3_AMPQE</name>
<accession>A0A1X7TJV3</accession>
<dbReference type="GO" id="GO:0045087">
    <property type="term" value="P:innate immune response"/>
    <property type="evidence" value="ECO:0007669"/>
    <property type="project" value="TreeGrafter"/>
</dbReference>
<reference evidence="3" key="1">
    <citation type="submission" date="2017-05" db="UniProtKB">
        <authorList>
            <consortium name="EnsemblMetazoa"/>
        </authorList>
    </citation>
    <scope>IDENTIFICATION</scope>
</reference>
<feature type="coiled-coil region" evidence="1">
    <location>
        <begin position="100"/>
        <end position="127"/>
    </location>
</feature>
<dbReference type="InterPro" id="IPR008974">
    <property type="entry name" value="TRAF-like"/>
</dbReference>
<dbReference type="InParanoid" id="A0A1X7TJV3"/>
<dbReference type="SUPFAM" id="SSF49599">
    <property type="entry name" value="TRAF domain-like"/>
    <property type="match status" value="2"/>
</dbReference>
<dbReference type="OrthoDB" id="6475149at2759"/>
<evidence type="ECO:0000256" key="1">
    <source>
        <dbReference type="SAM" id="Coils"/>
    </source>
</evidence>
<organism evidence="3">
    <name type="scientific">Amphimedon queenslandica</name>
    <name type="common">Sponge</name>
    <dbReference type="NCBI Taxonomy" id="400682"/>
    <lineage>
        <taxon>Eukaryota</taxon>
        <taxon>Metazoa</taxon>
        <taxon>Porifera</taxon>
        <taxon>Demospongiae</taxon>
        <taxon>Heteroscleromorpha</taxon>
        <taxon>Haplosclerida</taxon>
        <taxon>Niphatidae</taxon>
        <taxon>Amphimedon</taxon>
    </lineage>
</organism>
<dbReference type="InterPro" id="IPR002083">
    <property type="entry name" value="MATH/TRAF_dom"/>
</dbReference>
<evidence type="ECO:0000259" key="2">
    <source>
        <dbReference type="PROSITE" id="PS50144"/>
    </source>
</evidence>
<dbReference type="GO" id="GO:0031663">
    <property type="term" value="P:lipopolysaccharide-mediated signaling pathway"/>
    <property type="evidence" value="ECO:0007669"/>
    <property type="project" value="TreeGrafter"/>
</dbReference>
<dbReference type="InterPro" id="IPR049342">
    <property type="entry name" value="TRAF1-6_MATH_dom"/>
</dbReference>
<protein>
    <recommendedName>
        <fullName evidence="2">MATH domain-containing protein</fullName>
    </recommendedName>
</protein>
<proteinExistence type="predicted"/>
<dbReference type="Gene3D" id="2.60.210.10">
    <property type="entry name" value="Apoptosis, Tumor Necrosis Factor Receptor Associated Protein 2, Chain A"/>
    <property type="match status" value="2"/>
</dbReference>
<dbReference type="GO" id="GO:0061630">
    <property type="term" value="F:ubiquitin protein ligase activity"/>
    <property type="evidence" value="ECO:0007669"/>
    <property type="project" value="TreeGrafter"/>
</dbReference>